<sequence>MCTYHLIMSSDRALPVTPVTVLTRGGTTARFDGVRLIVVRGRSTWTVPVRALEYVELTDDGAIRALIAGSADSADHGLGAVVDLRGPNRSAVEAFFGQLSSAVDRTPSAADGHALVRQHVRAAGRAPLSPGLRKGLRVAGLILLHHTALFVFGVIAVGYPWLVLFTVVTTGTLGLAGGLVLWRVGRRCRSLWLLRRRGIGVVGEAVGHVRIWSKGGHWWEFSRMDFVTVDGRRMKGVPSVVTVWSFSDASRGRVELSYDPENPERASRPLTAGFSLRTLILAAPGVALFSGYVVTFALFLEV</sequence>
<keyword evidence="3" id="KW-1185">Reference proteome</keyword>
<keyword evidence="1" id="KW-0472">Membrane</keyword>
<organism evidence="2 3">
    <name type="scientific">Streptomyces uncialis</name>
    <dbReference type="NCBI Taxonomy" id="1048205"/>
    <lineage>
        <taxon>Bacteria</taxon>
        <taxon>Bacillati</taxon>
        <taxon>Actinomycetota</taxon>
        <taxon>Actinomycetes</taxon>
        <taxon>Kitasatosporales</taxon>
        <taxon>Streptomycetaceae</taxon>
        <taxon>Streptomyces</taxon>
    </lineage>
</organism>
<accession>A0A1Q4V6M2</accession>
<reference evidence="2 3" key="1">
    <citation type="submission" date="2015-06" db="EMBL/GenBank/DDBJ databases">
        <title>Cloning and characterization of the uncialamcin biosynthetic gene cluster.</title>
        <authorList>
            <person name="Yan X."/>
            <person name="Huang T."/>
            <person name="Ge H."/>
            <person name="Shen B."/>
        </authorList>
    </citation>
    <scope>NUCLEOTIDE SEQUENCE [LARGE SCALE GENOMIC DNA]</scope>
    <source>
        <strain evidence="2 3">DCA2648</strain>
    </source>
</reference>
<feature type="transmembrane region" description="Helical" evidence="1">
    <location>
        <begin position="135"/>
        <end position="155"/>
    </location>
</feature>
<dbReference type="EMBL" id="LFBV01000004">
    <property type="protein sequence ID" value="OKH93477.1"/>
    <property type="molecule type" value="Genomic_DNA"/>
</dbReference>
<dbReference type="AlphaFoldDB" id="A0A1Q4V6M2"/>
<keyword evidence="1" id="KW-1133">Transmembrane helix</keyword>
<evidence type="ECO:0000256" key="1">
    <source>
        <dbReference type="SAM" id="Phobius"/>
    </source>
</evidence>
<evidence type="ECO:0000313" key="2">
    <source>
        <dbReference type="EMBL" id="OKH93477.1"/>
    </source>
</evidence>
<feature type="transmembrane region" description="Helical" evidence="1">
    <location>
        <begin position="278"/>
        <end position="300"/>
    </location>
</feature>
<name>A0A1Q4V6M2_9ACTN</name>
<keyword evidence="1" id="KW-0812">Transmembrane</keyword>
<evidence type="ECO:0000313" key="3">
    <source>
        <dbReference type="Proteomes" id="UP000186455"/>
    </source>
</evidence>
<dbReference type="Proteomes" id="UP000186455">
    <property type="component" value="Unassembled WGS sequence"/>
</dbReference>
<feature type="transmembrane region" description="Helical" evidence="1">
    <location>
        <begin position="161"/>
        <end position="182"/>
    </location>
</feature>
<comment type="caution">
    <text evidence="2">The sequence shown here is derived from an EMBL/GenBank/DDBJ whole genome shotgun (WGS) entry which is preliminary data.</text>
</comment>
<dbReference type="STRING" id="1048205.AB852_18515"/>
<proteinExistence type="predicted"/>
<protein>
    <submittedName>
        <fullName evidence="2">Uncharacterized protein</fullName>
    </submittedName>
</protein>
<gene>
    <name evidence="2" type="ORF">AB852_18515</name>
</gene>